<protein>
    <submittedName>
        <fullName evidence="2">Uncharacterized protein</fullName>
    </submittedName>
</protein>
<proteinExistence type="predicted"/>
<accession>A0A1D1VLF4</accession>
<feature type="signal peptide" evidence="1">
    <location>
        <begin position="1"/>
        <end position="25"/>
    </location>
</feature>
<evidence type="ECO:0000313" key="2">
    <source>
        <dbReference type="EMBL" id="GAV01646.1"/>
    </source>
</evidence>
<dbReference type="Proteomes" id="UP000186922">
    <property type="component" value="Unassembled WGS sequence"/>
</dbReference>
<feature type="chain" id="PRO_5008898570" evidence="1">
    <location>
        <begin position="26"/>
        <end position="283"/>
    </location>
</feature>
<reference evidence="2 3" key="1">
    <citation type="journal article" date="2016" name="Nat. Commun.">
        <title>Extremotolerant tardigrade genome and improved radiotolerance of human cultured cells by tardigrade-unique protein.</title>
        <authorList>
            <person name="Hashimoto T."/>
            <person name="Horikawa D.D."/>
            <person name="Saito Y."/>
            <person name="Kuwahara H."/>
            <person name="Kozuka-Hata H."/>
            <person name="Shin-I T."/>
            <person name="Minakuchi Y."/>
            <person name="Ohishi K."/>
            <person name="Motoyama A."/>
            <person name="Aizu T."/>
            <person name="Enomoto A."/>
            <person name="Kondo K."/>
            <person name="Tanaka S."/>
            <person name="Hara Y."/>
            <person name="Koshikawa S."/>
            <person name="Sagara H."/>
            <person name="Miura T."/>
            <person name="Yokobori S."/>
            <person name="Miyagawa K."/>
            <person name="Suzuki Y."/>
            <person name="Kubo T."/>
            <person name="Oyama M."/>
            <person name="Kohara Y."/>
            <person name="Fujiyama A."/>
            <person name="Arakawa K."/>
            <person name="Katayama T."/>
            <person name="Toyoda A."/>
            <person name="Kunieda T."/>
        </authorList>
    </citation>
    <scope>NUCLEOTIDE SEQUENCE [LARGE SCALE GENOMIC DNA]</scope>
    <source>
        <strain evidence="2 3">YOKOZUNA-1</strain>
    </source>
</reference>
<evidence type="ECO:0000313" key="3">
    <source>
        <dbReference type="Proteomes" id="UP000186922"/>
    </source>
</evidence>
<organism evidence="2 3">
    <name type="scientific">Ramazzottius varieornatus</name>
    <name type="common">Water bear</name>
    <name type="synonym">Tardigrade</name>
    <dbReference type="NCBI Taxonomy" id="947166"/>
    <lineage>
        <taxon>Eukaryota</taxon>
        <taxon>Metazoa</taxon>
        <taxon>Ecdysozoa</taxon>
        <taxon>Tardigrada</taxon>
        <taxon>Eutardigrada</taxon>
        <taxon>Parachela</taxon>
        <taxon>Hypsibioidea</taxon>
        <taxon>Ramazzottiidae</taxon>
        <taxon>Ramazzottius</taxon>
    </lineage>
</organism>
<sequence length="283" mass="29078">MTRSAPSVGSAVVAVYLVLVGHCTSDPLLQRKVRQTGFAFGSQLVPGNVNLLQLIDQLPTSLGNSINAVCQPLTQQSSPINGCVFVPSLIEPTTNRIVSCRLLCPPGVDQLALQTIGGAAQPFVAANLDYLSTGQFTVSDQSKLDVSSGDSYFVFTPSTSTAAPVTDTSTSAAPTVTTTTLAPARTTLSAAQQFSQVSTCVDRRTPRNPACTFTAIDDDCSKQCCNFGSGPVPVRESCTDCCSFPAGSKIGQCIALGPPISGAFSGGGESGPAATCGFIANPL</sequence>
<dbReference type="AlphaFoldDB" id="A0A1D1VLF4"/>
<dbReference type="EMBL" id="BDGG01000007">
    <property type="protein sequence ID" value="GAV01646.1"/>
    <property type="molecule type" value="Genomic_DNA"/>
</dbReference>
<evidence type="ECO:0000256" key="1">
    <source>
        <dbReference type="SAM" id="SignalP"/>
    </source>
</evidence>
<gene>
    <name evidence="2" type="primary">RvY_12324-1</name>
    <name evidence="2" type="synonym">RvY_12324.1</name>
    <name evidence="2" type="ORF">RvY_12324</name>
</gene>
<keyword evidence="1" id="KW-0732">Signal</keyword>
<name>A0A1D1VLF4_RAMVA</name>
<keyword evidence="3" id="KW-1185">Reference proteome</keyword>
<comment type="caution">
    <text evidence="2">The sequence shown here is derived from an EMBL/GenBank/DDBJ whole genome shotgun (WGS) entry which is preliminary data.</text>
</comment>